<evidence type="ECO:0000313" key="4">
    <source>
        <dbReference type="Proteomes" id="UP000030669"/>
    </source>
</evidence>
<dbReference type="RefSeq" id="XP_007866864.1">
    <property type="nucleotide sequence ID" value="XM_007868673.1"/>
</dbReference>
<dbReference type="GeneID" id="19309575"/>
<feature type="chain" id="PRO_5004555942" evidence="2">
    <location>
        <begin position="26"/>
        <end position="279"/>
    </location>
</feature>
<feature type="signal peptide" evidence="2">
    <location>
        <begin position="1"/>
        <end position="25"/>
    </location>
</feature>
<dbReference type="OrthoDB" id="10633287at2759"/>
<gene>
    <name evidence="3" type="ORF">GLOTRDRAFT_94043</name>
</gene>
<keyword evidence="4" id="KW-1185">Reference proteome</keyword>
<dbReference type="Proteomes" id="UP000030669">
    <property type="component" value="Unassembled WGS sequence"/>
</dbReference>
<dbReference type="AlphaFoldDB" id="S7Q3M1"/>
<dbReference type="KEGG" id="gtr:GLOTRDRAFT_94043"/>
<feature type="region of interest" description="Disordered" evidence="1">
    <location>
        <begin position="248"/>
        <end position="279"/>
    </location>
</feature>
<name>S7Q3M1_GLOTA</name>
<dbReference type="EMBL" id="KB469303">
    <property type="protein sequence ID" value="EPQ54581.1"/>
    <property type="molecule type" value="Genomic_DNA"/>
</dbReference>
<evidence type="ECO:0000256" key="1">
    <source>
        <dbReference type="SAM" id="MobiDB-lite"/>
    </source>
</evidence>
<accession>S7Q3M1</accession>
<organism evidence="3 4">
    <name type="scientific">Gloeophyllum trabeum (strain ATCC 11539 / FP-39264 / Madison 617)</name>
    <name type="common">Brown rot fungus</name>
    <dbReference type="NCBI Taxonomy" id="670483"/>
    <lineage>
        <taxon>Eukaryota</taxon>
        <taxon>Fungi</taxon>
        <taxon>Dikarya</taxon>
        <taxon>Basidiomycota</taxon>
        <taxon>Agaricomycotina</taxon>
        <taxon>Agaricomycetes</taxon>
        <taxon>Gloeophyllales</taxon>
        <taxon>Gloeophyllaceae</taxon>
        <taxon>Gloeophyllum</taxon>
    </lineage>
</organism>
<reference evidence="3 4" key="1">
    <citation type="journal article" date="2012" name="Science">
        <title>The Paleozoic origin of enzymatic lignin decomposition reconstructed from 31 fungal genomes.</title>
        <authorList>
            <person name="Floudas D."/>
            <person name="Binder M."/>
            <person name="Riley R."/>
            <person name="Barry K."/>
            <person name="Blanchette R.A."/>
            <person name="Henrissat B."/>
            <person name="Martinez A.T."/>
            <person name="Otillar R."/>
            <person name="Spatafora J.W."/>
            <person name="Yadav J.S."/>
            <person name="Aerts A."/>
            <person name="Benoit I."/>
            <person name="Boyd A."/>
            <person name="Carlson A."/>
            <person name="Copeland A."/>
            <person name="Coutinho P.M."/>
            <person name="de Vries R.P."/>
            <person name="Ferreira P."/>
            <person name="Findley K."/>
            <person name="Foster B."/>
            <person name="Gaskell J."/>
            <person name="Glotzer D."/>
            <person name="Gorecki P."/>
            <person name="Heitman J."/>
            <person name="Hesse C."/>
            <person name="Hori C."/>
            <person name="Igarashi K."/>
            <person name="Jurgens J.A."/>
            <person name="Kallen N."/>
            <person name="Kersten P."/>
            <person name="Kohler A."/>
            <person name="Kuees U."/>
            <person name="Kumar T.K.A."/>
            <person name="Kuo A."/>
            <person name="LaButti K."/>
            <person name="Larrondo L.F."/>
            <person name="Lindquist E."/>
            <person name="Ling A."/>
            <person name="Lombard V."/>
            <person name="Lucas S."/>
            <person name="Lundell T."/>
            <person name="Martin R."/>
            <person name="McLaughlin D.J."/>
            <person name="Morgenstern I."/>
            <person name="Morin E."/>
            <person name="Murat C."/>
            <person name="Nagy L.G."/>
            <person name="Nolan M."/>
            <person name="Ohm R.A."/>
            <person name="Patyshakuliyeva A."/>
            <person name="Rokas A."/>
            <person name="Ruiz-Duenas F.J."/>
            <person name="Sabat G."/>
            <person name="Salamov A."/>
            <person name="Samejima M."/>
            <person name="Schmutz J."/>
            <person name="Slot J.C."/>
            <person name="St John F."/>
            <person name="Stenlid J."/>
            <person name="Sun H."/>
            <person name="Sun S."/>
            <person name="Syed K."/>
            <person name="Tsang A."/>
            <person name="Wiebenga A."/>
            <person name="Young D."/>
            <person name="Pisabarro A."/>
            <person name="Eastwood D.C."/>
            <person name="Martin F."/>
            <person name="Cullen D."/>
            <person name="Grigoriev I.V."/>
            <person name="Hibbett D.S."/>
        </authorList>
    </citation>
    <scope>NUCLEOTIDE SEQUENCE [LARGE SCALE GENOMIC DNA]</scope>
    <source>
        <strain evidence="3 4">ATCC 11539</strain>
    </source>
</reference>
<evidence type="ECO:0000313" key="3">
    <source>
        <dbReference type="EMBL" id="EPQ54581.1"/>
    </source>
</evidence>
<sequence>MTLVGSVLGVWLSLWACICSCLGLAEEVNDHPSELANVSSAGPNPSKYTTTNLRVTQGSFPWRSAVTADHSYAAEESTISSVWNARRPSYGHCRGDTRRSTSDSASRWLPELSVSSHGSTAPSIPFSLAIRDSSPPSTAHRSGAEDGLDYSQLGALAQRRGFKGSPIIIEPKDWKSSTASNDSYSEPGSLLTSKSLKAKFGNLLRPLPSPLPTTPLSSLFLPISDSIQNSHWDSDPFSMHGESYFAPNTSIDSPNESRLAISSGQANSAGQTSCTVEAA</sequence>
<evidence type="ECO:0000256" key="2">
    <source>
        <dbReference type="SAM" id="SignalP"/>
    </source>
</evidence>
<keyword evidence="2" id="KW-0732">Signal</keyword>
<proteinExistence type="predicted"/>
<protein>
    <submittedName>
        <fullName evidence="3">Uncharacterized protein</fullName>
    </submittedName>
</protein>
<dbReference type="HOGENOM" id="CLU_997668_0_0_1"/>